<dbReference type="EMBL" id="JBHTKR010000002">
    <property type="protein sequence ID" value="MFD1194226.1"/>
    <property type="molecule type" value="Genomic_DNA"/>
</dbReference>
<dbReference type="InterPro" id="IPR015943">
    <property type="entry name" value="WD40/YVTN_repeat-like_dom_sf"/>
</dbReference>
<evidence type="ECO:0000259" key="1">
    <source>
        <dbReference type="Pfam" id="PF13360"/>
    </source>
</evidence>
<dbReference type="InterPro" id="IPR002372">
    <property type="entry name" value="PQQ_rpt_dom"/>
</dbReference>
<accession>A0ABW3TBK4</accession>
<comment type="caution">
    <text evidence="2">The sequence shown here is derived from an EMBL/GenBank/DDBJ whole genome shotgun (WGS) entry which is preliminary data.</text>
</comment>
<dbReference type="SMART" id="SM00564">
    <property type="entry name" value="PQQ"/>
    <property type="match status" value="6"/>
</dbReference>
<evidence type="ECO:0000313" key="3">
    <source>
        <dbReference type="Proteomes" id="UP001597151"/>
    </source>
</evidence>
<dbReference type="InterPro" id="IPR018391">
    <property type="entry name" value="PQQ_b-propeller_rpt"/>
</dbReference>
<feature type="domain" description="Pyrrolo-quinoline quinone repeat" evidence="1">
    <location>
        <begin position="134"/>
        <end position="368"/>
    </location>
</feature>
<dbReference type="InterPro" id="IPR011047">
    <property type="entry name" value="Quinoprotein_ADH-like_sf"/>
</dbReference>
<dbReference type="RefSeq" id="WP_380789602.1">
    <property type="nucleotide sequence ID" value="NZ_JBHTKR010000002.1"/>
</dbReference>
<dbReference type="PANTHER" id="PTHR34512:SF30">
    <property type="entry name" value="OUTER MEMBRANE PROTEIN ASSEMBLY FACTOR BAMB"/>
    <property type="match status" value="1"/>
</dbReference>
<proteinExistence type="predicted"/>
<dbReference type="SUPFAM" id="SSF50998">
    <property type="entry name" value="Quinoprotein alcohol dehydrogenase-like"/>
    <property type="match status" value="1"/>
</dbReference>
<name>A0ABW3TBK4_9RHOB</name>
<sequence>MEGEASVKAGSLQNTGWIAGLAGLVLLSACTEPQTFLPGPREDLRAPLSAGTTAPVEAIAENRSLPIALSAQTNNADWTHRPNAPRYRTENAALSASPQLVWSASIGAGDGKRQRITADPVVGQGRVFTLDAGATVTATATTGGTLWSRDLTPSGDRSDQASGGGVALADGVLYVSTSFGLLSALDAATGELRWQQKLEATGSGTPALQGDLVYLVSGGDTAWAIETATGRVRWQTSTTPDQSNVLGGPAPVISDQLAIFAFGNGEVQATFRQGGLRVWNAIVSGQRRFSALARVADITGDPVLSGDTLYVGTHSGRIVALDTANGERRWTAQDGAISPVWVAGGSVFAVSDRNELLRLDARDGSRIWGVKLPNFIQTRPRRQVEVVAHYGPILAGGQLVVASNDGQLRFFDPASGAQTHAVAVPGGATSSPVVAGGTLFVVGARGQLHAFR</sequence>
<dbReference type="Proteomes" id="UP001597151">
    <property type="component" value="Unassembled WGS sequence"/>
</dbReference>
<dbReference type="PANTHER" id="PTHR34512">
    <property type="entry name" value="CELL SURFACE PROTEIN"/>
    <property type="match status" value="1"/>
</dbReference>
<dbReference type="Gene3D" id="2.130.10.10">
    <property type="entry name" value="YVTN repeat-like/Quinoprotein amine dehydrogenase"/>
    <property type="match status" value="1"/>
</dbReference>
<organism evidence="2 3">
    <name type="scientific">Seohaeicola saemankumensis</name>
    <dbReference type="NCBI Taxonomy" id="481181"/>
    <lineage>
        <taxon>Bacteria</taxon>
        <taxon>Pseudomonadati</taxon>
        <taxon>Pseudomonadota</taxon>
        <taxon>Alphaproteobacteria</taxon>
        <taxon>Rhodobacterales</taxon>
        <taxon>Roseobacteraceae</taxon>
        <taxon>Seohaeicola</taxon>
    </lineage>
</organism>
<reference evidence="3" key="1">
    <citation type="journal article" date="2019" name="Int. J. Syst. Evol. Microbiol.">
        <title>The Global Catalogue of Microorganisms (GCM) 10K type strain sequencing project: providing services to taxonomists for standard genome sequencing and annotation.</title>
        <authorList>
            <consortium name="The Broad Institute Genomics Platform"/>
            <consortium name="The Broad Institute Genome Sequencing Center for Infectious Disease"/>
            <person name="Wu L."/>
            <person name="Ma J."/>
        </authorList>
    </citation>
    <scope>NUCLEOTIDE SEQUENCE [LARGE SCALE GENOMIC DNA]</scope>
    <source>
        <strain evidence="3">CCUG 55328</strain>
    </source>
</reference>
<feature type="domain" description="Pyrrolo-quinoline quinone repeat" evidence="1">
    <location>
        <begin position="392"/>
        <end position="451"/>
    </location>
</feature>
<gene>
    <name evidence="2" type="ORF">ACFQ3C_06055</name>
</gene>
<keyword evidence="3" id="KW-1185">Reference proteome</keyword>
<dbReference type="Pfam" id="PF13360">
    <property type="entry name" value="PQQ_2"/>
    <property type="match status" value="2"/>
</dbReference>
<protein>
    <submittedName>
        <fullName evidence="2">PQQ-binding-like beta-propeller repeat protein</fullName>
    </submittedName>
</protein>
<evidence type="ECO:0000313" key="2">
    <source>
        <dbReference type="EMBL" id="MFD1194226.1"/>
    </source>
</evidence>